<comment type="caution">
    <text evidence="1">The sequence shown here is derived from an EMBL/GenBank/DDBJ whole genome shotgun (WGS) entry which is preliminary data.</text>
</comment>
<gene>
    <name evidence="1" type="ORF">ACE1CI_11825</name>
</gene>
<organism evidence="1 2">
    <name type="scientific">Floridaenema flaviceps BLCC-F50</name>
    <dbReference type="NCBI Taxonomy" id="3153642"/>
    <lineage>
        <taxon>Bacteria</taxon>
        <taxon>Bacillati</taxon>
        <taxon>Cyanobacteriota</taxon>
        <taxon>Cyanophyceae</taxon>
        <taxon>Oscillatoriophycideae</taxon>
        <taxon>Aerosakkonematales</taxon>
        <taxon>Aerosakkonemataceae</taxon>
        <taxon>Floridanema</taxon>
        <taxon>Floridanema flaviceps</taxon>
    </lineage>
</organism>
<proteinExistence type="predicted"/>
<keyword evidence="2" id="KW-1185">Reference proteome</keyword>
<protein>
    <submittedName>
        <fullName evidence="1">Uncharacterized protein</fullName>
    </submittedName>
</protein>
<evidence type="ECO:0000313" key="2">
    <source>
        <dbReference type="Proteomes" id="UP001576784"/>
    </source>
</evidence>
<accession>A0ABV4XPE4</accession>
<dbReference type="RefSeq" id="WP_413263249.1">
    <property type="nucleotide sequence ID" value="NZ_JBHFNR010000078.1"/>
</dbReference>
<name>A0ABV4XPE4_9CYAN</name>
<dbReference type="EMBL" id="JBHFNR010000078">
    <property type="protein sequence ID" value="MFB2893591.1"/>
    <property type="molecule type" value="Genomic_DNA"/>
</dbReference>
<evidence type="ECO:0000313" key="1">
    <source>
        <dbReference type="EMBL" id="MFB2893591.1"/>
    </source>
</evidence>
<dbReference type="Proteomes" id="UP001576784">
    <property type="component" value="Unassembled WGS sequence"/>
</dbReference>
<sequence>MPYSQFTLETVEQAFGLSIIEKLDLFSNIPEAPISDFLKQSLEYNTPLALEIATEKARSEMIITPILIELKQQFNSTISLFSGREFNIDIQQGLIGYCDFIISKSPSQLLIKSPVAVIVEAKNDNIQSGLGQCIAEMVAAQIYNQRQNENNESIYGSVTTGTNWKFMKLFDKVVEIEPNEYFLSNIGKIMGILRSFME</sequence>
<reference evidence="1 2" key="1">
    <citation type="submission" date="2024-09" db="EMBL/GenBank/DDBJ databases">
        <title>Floridaenema gen nov. (Aerosakkonemataceae, Aerosakkonematales ord. nov., Cyanobacteria) from benthic tropical and subtropical fresh waters, with the description of four new species.</title>
        <authorList>
            <person name="Moretto J.A."/>
            <person name="Berthold D.E."/>
            <person name="Lefler F.W."/>
            <person name="Huang I.-S."/>
            <person name="Laughinghouse H. IV."/>
        </authorList>
    </citation>
    <scope>NUCLEOTIDE SEQUENCE [LARGE SCALE GENOMIC DNA]</scope>
    <source>
        <strain evidence="1 2">BLCC-F50</strain>
    </source>
</reference>